<dbReference type="InterPro" id="IPR000965">
    <property type="entry name" value="GPR_dom"/>
</dbReference>
<keyword evidence="3 7" id="KW-0641">Proline biosynthesis</keyword>
<comment type="similarity">
    <text evidence="7">Belongs to the gamma-glutamyl phosphate reductase family.</text>
</comment>
<keyword evidence="10" id="KW-1185">Reference proteome</keyword>
<dbReference type="CDD" id="cd07079">
    <property type="entry name" value="ALDH_F18-19_ProA-GPR"/>
    <property type="match status" value="1"/>
</dbReference>
<dbReference type="PANTHER" id="PTHR11063:SF8">
    <property type="entry name" value="DELTA-1-PYRROLINE-5-CARBOXYLATE SYNTHASE"/>
    <property type="match status" value="1"/>
</dbReference>
<feature type="domain" description="Aldehyde dehydrogenase" evidence="8">
    <location>
        <begin position="7"/>
        <end position="279"/>
    </location>
</feature>
<evidence type="ECO:0000313" key="9">
    <source>
        <dbReference type="EMBL" id="QUV95794.1"/>
    </source>
</evidence>
<proteinExistence type="inferred from homology"/>
<protein>
    <recommendedName>
        <fullName evidence="7">Gamma-glutamyl phosphate reductase</fullName>
        <shortName evidence="7">GPR</shortName>
        <ecNumber evidence="7">1.2.1.41</ecNumber>
    </recommendedName>
    <alternativeName>
        <fullName evidence="7">Glutamate-5-semialdehyde dehydrogenase</fullName>
    </alternativeName>
    <alternativeName>
        <fullName evidence="7">Glutamyl-gamma-semialdehyde dehydrogenase</fullName>
        <shortName evidence="7">GSA dehydrogenase</shortName>
    </alternativeName>
</protein>
<dbReference type="Pfam" id="PF00171">
    <property type="entry name" value="Aldedh"/>
    <property type="match status" value="1"/>
</dbReference>
<keyword evidence="5 7" id="KW-0560">Oxidoreductase</keyword>
<dbReference type="InterPro" id="IPR015590">
    <property type="entry name" value="Aldehyde_DH_dom"/>
</dbReference>
<evidence type="ECO:0000256" key="6">
    <source>
        <dbReference type="ARBA" id="ARBA00049024"/>
    </source>
</evidence>
<comment type="function">
    <text evidence="7">Catalyzes the NADPH-dependent reduction of L-glutamate 5-phosphate into L-glutamate 5-semialdehyde and phosphate. The product spontaneously undergoes cyclization to form 1-pyrroline-5-carboxylate.</text>
</comment>
<gene>
    <name evidence="7" type="primary">proA</name>
    <name evidence="9" type="ORF">J8C05_13350</name>
</gene>
<keyword evidence="2 7" id="KW-0028">Amino-acid biosynthesis</keyword>
<comment type="pathway">
    <text evidence="1 7">Amino-acid biosynthesis; L-proline biosynthesis; L-glutamate 5-semialdehyde from L-glutamate: step 2/2.</text>
</comment>
<dbReference type="InterPro" id="IPR016161">
    <property type="entry name" value="Ald_DH/histidinol_DH"/>
</dbReference>
<dbReference type="SUPFAM" id="SSF53720">
    <property type="entry name" value="ALDH-like"/>
    <property type="match status" value="1"/>
</dbReference>
<organism evidence="9 10">
    <name type="scientific">Chloracidobacterium sp. N</name>
    <dbReference type="NCBI Taxonomy" id="2821540"/>
    <lineage>
        <taxon>Bacteria</taxon>
        <taxon>Pseudomonadati</taxon>
        <taxon>Acidobacteriota</taxon>
        <taxon>Terriglobia</taxon>
        <taxon>Terriglobales</taxon>
        <taxon>Acidobacteriaceae</taxon>
        <taxon>Chloracidobacterium</taxon>
        <taxon>Chloracidobacterium aggregatum</taxon>
    </lineage>
</organism>
<accession>A0ABX8B4E6</accession>
<dbReference type="InterPro" id="IPR020593">
    <property type="entry name" value="G-glutamylP_reductase_CS"/>
</dbReference>
<dbReference type="InterPro" id="IPR016162">
    <property type="entry name" value="Ald_DH_N"/>
</dbReference>
<evidence type="ECO:0000256" key="7">
    <source>
        <dbReference type="HAMAP-Rule" id="MF_00412"/>
    </source>
</evidence>
<dbReference type="PIRSF" id="PIRSF000151">
    <property type="entry name" value="GPR"/>
    <property type="match status" value="1"/>
</dbReference>
<evidence type="ECO:0000256" key="4">
    <source>
        <dbReference type="ARBA" id="ARBA00022857"/>
    </source>
</evidence>
<dbReference type="InterPro" id="IPR016163">
    <property type="entry name" value="Ald_DH_C"/>
</dbReference>
<evidence type="ECO:0000259" key="8">
    <source>
        <dbReference type="Pfam" id="PF00171"/>
    </source>
</evidence>
<evidence type="ECO:0000256" key="3">
    <source>
        <dbReference type="ARBA" id="ARBA00022650"/>
    </source>
</evidence>
<evidence type="ECO:0000256" key="1">
    <source>
        <dbReference type="ARBA" id="ARBA00004985"/>
    </source>
</evidence>
<dbReference type="HAMAP" id="MF_00412">
    <property type="entry name" value="ProA"/>
    <property type="match status" value="1"/>
</dbReference>
<dbReference type="Gene3D" id="3.40.309.10">
    <property type="entry name" value="Aldehyde Dehydrogenase, Chain A, domain 2"/>
    <property type="match status" value="1"/>
</dbReference>
<dbReference type="EMBL" id="CP072643">
    <property type="protein sequence ID" value="QUV95794.1"/>
    <property type="molecule type" value="Genomic_DNA"/>
</dbReference>
<comment type="subcellular location">
    <subcellularLocation>
        <location evidence="7">Cytoplasm</location>
    </subcellularLocation>
</comment>
<evidence type="ECO:0000256" key="2">
    <source>
        <dbReference type="ARBA" id="ARBA00022605"/>
    </source>
</evidence>
<sequence>MFELRHHLMAAKQASRRAATLNANIKHQVLLALADAIDARRATLQAANAEDLAAAERAGLAAPLRDRLALTDKTLTAMVEGLREIAAQPDPVGEIAELRRQPNGLLVGRMRIPLGVVAIIYESRPNVTVDAAALCLKAGNAVVLRGGSEAFHSNQALGQLMGAVLESFGLPPALVTVIPTPDRAIVAELLACDDLVDLVIPRGGKELIRFVAGHSRIPVIKHYEGVCHTYLDASADPAIAVPVVVNAKAQRPATCNATETLLIHAAAVETCLLPTVQALVAAGVELRVCERTQQALRERGYASDRIVAAQPSDFGCEFLDNILAVKIVDDYAAAVAHIQTYGSQHTEAIITRDHATAMRFLRDIDSSTVVVNASTRFADGQQLGLGAEIGISTTKLHAFGPMGARELTTQKFVVLGEGQTRT</sequence>
<name>A0ABX8B4E6_9BACT</name>
<dbReference type="Proteomes" id="UP000677668">
    <property type="component" value="Chromosome 2"/>
</dbReference>
<dbReference type="Gene3D" id="3.40.605.10">
    <property type="entry name" value="Aldehyde Dehydrogenase, Chain A, domain 1"/>
    <property type="match status" value="1"/>
</dbReference>
<reference evidence="9 10" key="1">
    <citation type="submission" date="2021-03" db="EMBL/GenBank/DDBJ databases">
        <title>Genomic and phenotypic characterization of Chloracidobacterium isolates provides evidence for multiple species.</title>
        <authorList>
            <person name="Saini M.K."/>
            <person name="Costas A.M.G."/>
            <person name="Tank M."/>
            <person name="Bryant D.A."/>
        </authorList>
    </citation>
    <scope>NUCLEOTIDE SEQUENCE [LARGE SCALE GENOMIC DNA]</scope>
    <source>
        <strain evidence="9 10">N</strain>
    </source>
</reference>
<dbReference type="NCBIfam" id="NF001221">
    <property type="entry name" value="PRK00197.1"/>
    <property type="match status" value="1"/>
</dbReference>
<dbReference type="NCBIfam" id="TIGR00407">
    <property type="entry name" value="proA"/>
    <property type="match status" value="1"/>
</dbReference>
<dbReference type="GO" id="GO:0004350">
    <property type="term" value="F:glutamate-5-semialdehyde dehydrogenase activity"/>
    <property type="evidence" value="ECO:0007669"/>
    <property type="project" value="UniProtKB-EC"/>
</dbReference>
<evidence type="ECO:0000256" key="5">
    <source>
        <dbReference type="ARBA" id="ARBA00023002"/>
    </source>
</evidence>
<keyword evidence="7" id="KW-0963">Cytoplasm</keyword>
<comment type="catalytic activity">
    <reaction evidence="6 7">
        <text>L-glutamate 5-semialdehyde + phosphate + NADP(+) = L-glutamyl 5-phosphate + NADPH + H(+)</text>
        <dbReference type="Rhea" id="RHEA:19541"/>
        <dbReference type="ChEBI" id="CHEBI:15378"/>
        <dbReference type="ChEBI" id="CHEBI:43474"/>
        <dbReference type="ChEBI" id="CHEBI:57783"/>
        <dbReference type="ChEBI" id="CHEBI:58066"/>
        <dbReference type="ChEBI" id="CHEBI:58274"/>
        <dbReference type="ChEBI" id="CHEBI:58349"/>
        <dbReference type="EC" id="1.2.1.41"/>
    </reaction>
</comment>
<dbReference type="RefSeq" id="WP_211423992.1">
    <property type="nucleotide sequence ID" value="NZ_CP072643.1"/>
</dbReference>
<dbReference type="InterPro" id="IPR012134">
    <property type="entry name" value="Glu-5-SA_DH"/>
</dbReference>
<evidence type="ECO:0000313" key="10">
    <source>
        <dbReference type="Proteomes" id="UP000677668"/>
    </source>
</evidence>
<keyword evidence="4 7" id="KW-0521">NADP</keyword>
<dbReference type="PANTHER" id="PTHR11063">
    <property type="entry name" value="GLUTAMATE SEMIALDEHYDE DEHYDROGENASE"/>
    <property type="match status" value="1"/>
</dbReference>
<dbReference type="PROSITE" id="PS01223">
    <property type="entry name" value="PROA"/>
    <property type="match status" value="1"/>
</dbReference>
<dbReference type="EC" id="1.2.1.41" evidence="7"/>